<dbReference type="Proteomes" id="UP001077788">
    <property type="component" value="Unassembled WGS sequence"/>
</dbReference>
<dbReference type="Pfam" id="PF02894">
    <property type="entry name" value="GFO_IDH_MocA_C"/>
    <property type="match status" value="1"/>
</dbReference>
<feature type="domain" description="Gfo/Idh/MocA-like oxidoreductase N-terminal" evidence="1">
    <location>
        <begin position="5"/>
        <end position="120"/>
    </location>
</feature>
<dbReference type="GO" id="GO:0000166">
    <property type="term" value="F:nucleotide binding"/>
    <property type="evidence" value="ECO:0007669"/>
    <property type="project" value="InterPro"/>
</dbReference>
<dbReference type="EC" id="1.-.-.-" evidence="4"/>
<reference evidence="4 5" key="1">
    <citation type="submission" date="2018-12" db="EMBL/GenBank/DDBJ databases">
        <authorList>
            <consortium name="Pathogen Informatics"/>
        </authorList>
    </citation>
    <scope>NUCLEOTIDE SEQUENCE [LARGE SCALE GENOMIC DNA]</scope>
    <source>
        <strain evidence="4 5">NCTC10976</strain>
    </source>
</reference>
<dbReference type="GeneID" id="48599417"/>
<dbReference type="EMBL" id="LR134515">
    <property type="protein sequence ID" value="VEJ17189.1"/>
    <property type="molecule type" value="Genomic_DNA"/>
</dbReference>
<dbReference type="Proteomes" id="UP000275510">
    <property type="component" value="Chromosome"/>
</dbReference>
<sequence length="347" mass="39011">MMKILNVAIAGSGYSSRLFHIPFLKNDKRFHIQKVYERTTERAKEWLPDVNIVHEYQALLTPEIDLVIITTPNQTHYEMVKSALLAGKHVLVEKPLVASSAEALELERLAKQQNVVLYVYQNRRWDSHIATAKEVLAKNLVGEVVDCEIRFDRYAKGKNAKAWKEAGDRGTGLVYDLGVHLIDQSIYLFGKPQAVFADIRYQHDGALVDDNFDIHLYYANGLKVALQASKYAREPSPTFVLHGKNGSYVKKSLDSQEAHLNSGVMPIGDWNVEPESEWGVLHTEIDGAVIRKPYPNAQASYQNLLDDLYQTITAGIEPIVKLAEVILVLQIIEAAFESASNGQKIKL</sequence>
<feature type="domain" description="Gfo/Idh/MocA-like oxidoreductase C-terminal" evidence="2">
    <location>
        <begin position="133"/>
        <end position="347"/>
    </location>
</feature>
<evidence type="ECO:0000259" key="1">
    <source>
        <dbReference type="Pfam" id="PF01408"/>
    </source>
</evidence>
<dbReference type="GO" id="GO:0016491">
    <property type="term" value="F:oxidoreductase activity"/>
    <property type="evidence" value="ECO:0007669"/>
    <property type="project" value="UniProtKB-KW"/>
</dbReference>
<dbReference type="SUPFAM" id="SSF55347">
    <property type="entry name" value="Glyceraldehyde-3-phosphate dehydrogenase-like, C-terminal domain"/>
    <property type="match status" value="1"/>
</dbReference>
<evidence type="ECO:0000313" key="3">
    <source>
        <dbReference type="EMBL" id="MCY6523845.1"/>
    </source>
</evidence>
<keyword evidence="4" id="KW-0560">Oxidoreductase</keyword>
<proteinExistence type="predicted"/>
<reference evidence="3" key="2">
    <citation type="journal article" date="2021" name="Vet Sci">
        <title>O-Serogroups and Pathovirotypes of Escherichia coli Isolated from Post-Weaning Piglets Showing Diarrhoea and/or Oedema in South Korea.</title>
        <authorList>
            <person name="Byun J.W."/>
            <person name="Moon B.Y."/>
            <person name="Do K.H."/>
            <person name="Lee K."/>
            <person name="Lee H.Y."/>
            <person name="Kim W.I."/>
            <person name="So B."/>
            <person name="Lee W.K."/>
        </authorList>
    </citation>
    <scope>NUCLEOTIDE SEQUENCE</scope>
    <source>
        <strain evidence="3">84/14</strain>
    </source>
</reference>
<evidence type="ECO:0000313" key="5">
    <source>
        <dbReference type="Proteomes" id="UP000275510"/>
    </source>
</evidence>
<organism evidence="4 5">
    <name type="scientific">Actinobacillus pleuropneumoniae</name>
    <name type="common">Haemophilus pleuropneumoniae</name>
    <dbReference type="NCBI Taxonomy" id="715"/>
    <lineage>
        <taxon>Bacteria</taxon>
        <taxon>Pseudomonadati</taxon>
        <taxon>Pseudomonadota</taxon>
        <taxon>Gammaproteobacteria</taxon>
        <taxon>Pasteurellales</taxon>
        <taxon>Pasteurellaceae</taxon>
        <taxon>Actinobacillus</taxon>
    </lineage>
</organism>
<dbReference type="InterPro" id="IPR036291">
    <property type="entry name" value="NAD(P)-bd_dom_sf"/>
</dbReference>
<name>A0A223MBX8_ACTPL</name>
<gene>
    <name evidence="4" type="primary">yvaA</name>
    <name evidence="4" type="ORF">NCTC10976_01299</name>
    <name evidence="3" type="ORF">OYG11_06285</name>
</gene>
<dbReference type="InterPro" id="IPR051317">
    <property type="entry name" value="Gfo/Idh/MocA_oxidoreduct"/>
</dbReference>
<evidence type="ECO:0000313" key="4">
    <source>
        <dbReference type="EMBL" id="VEJ17189.1"/>
    </source>
</evidence>
<dbReference type="RefSeq" id="WP_005598126.1">
    <property type="nucleotide sequence ID" value="NZ_CBDBSU010000004.1"/>
</dbReference>
<protein>
    <submittedName>
        <fullName evidence="3 4">Oxidoreductase</fullName>
        <ecNumber evidence="4">1.-.-.-</ecNumber>
    </submittedName>
</protein>
<dbReference type="EMBL" id="JAPQFC010000001">
    <property type="protein sequence ID" value="MCY6523845.1"/>
    <property type="molecule type" value="Genomic_DNA"/>
</dbReference>
<dbReference type="Gene3D" id="3.30.360.10">
    <property type="entry name" value="Dihydrodipicolinate Reductase, domain 2"/>
    <property type="match status" value="1"/>
</dbReference>
<dbReference type="Pfam" id="PF01408">
    <property type="entry name" value="GFO_IDH_MocA"/>
    <property type="match status" value="1"/>
</dbReference>
<accession>A0A223MBX8</accession>
<dbReference type="PANTHER" id="PTHR43708">
    <property type="entry name" value="CONSERVED EXPRESSED OXIDOREDUCTASE (EUROFUNG)"/>
    <property type="match status" value="1"/>
</dbReference>
<dbReference type="OrthoDB" id="9774191at2"/>
<dbReference type="InterPro" id="IPR000683">
    <property type="entry name" value="Gfo/Idh/MocA-like_OxRdtase_N"/>
</dbReference>
<evidence type="ECO:0000259" key="2">
    <source>
        <dbReference type="Pfam" id="PF02894"/>
    </source>
</evidence>
<dbReference type="PANTHER" id="PTHR43708:SF7">
    <property type="entry name" value="OXIDOREDUCTASE"/>
    <property type="match status" value="1"/>
</dbReference>
<dbReference type="InterPro" id="IPR004104">
    <property type="entry name" value="Gfo/Idh/MocA-like_OxRdtase_C"/>
</dbReference>
<reference evidence="3" key="3">
    <citation type="submission" date="2022-12" db="EMBL/GenBank/DDBJ databases">
        <authorList>
            <person name="Kardos G."/>
            <person name="Sarkozi R."/>
            <person name="Laczko L."/>
            <person name="Marton S."/>
            <person name="Makrai L."/>
            <person name="Banyai K."/>
            <person name="Fodor L."/>
        </authorList>
    </citation>
    <scope>NUCLEOTIDE SEQUENCE</scope>
    <source>
        <strain evidence="3">84/14</strain>
    </source>
</reference>
<dbReference type="AlphaFoldDB" id="A0A223MBX8"/>
<dbReference type="SUPFAM" id="SSF51735">
    <property type="entry name" value="NAD(P)-binding Rossmann-fold domains"/>
    <property type="match status" value="1"/>
</dbReference>
<dbReference type="Gene3D" id="3.40.50.720">
    <property type="entry name" value="NAD(P)-binding Rossmann-like Domain"/>
    <property type="match status" value="1"/>
</dbReference>